<keyword evidence="2 6" id="KW-0560">Oxidoreductase</keyword>
<comment type="catalytic activity">
    <reaction evidence="4">
        <text>an aldehyde + NAD(+) + H2O = a carboxylate + NADH + 2 H(+)</text>
        <dbReference type="Rhea" id="RHEA:16185"/>
        <dbReference type="ChEBI" id="CHEBI:15377"/>
        <dbReference type="ChEBI" id="CHEBI:15378"/>
        <dbReference type="ChEBI" id="CHEBI:17478"/>
        <dbReference type="ChEBI" id="CHEBI:29067"/>
        <dbReference type="ChEBI" id="CHEBI:57540"/>
        <dbReference type="ChEBI" id="CHEBI:57945"/>
        <dbReference type="EC" id="1.2.1.3"/>
    </reaction>
</comment>
<keyword evidence="9" id="KW-1185">Reference proteome</keyword>
<evidence type="ECO:0000256" key="1">
    <source>
        <dbReference type="ARBA" id="ARBA00009986"/>
    </source>
</evidence>
<dbReference type="PROSITE" id="PS00687">
    <property type="entry name" value="ALDEHYDE_DEHYDR_GLU"/>
    <property type="match status" value="1"/>
</dbReference>
<dbReference type="PANTHER" id="PTHR42804:SF1">
    <property type="entry name" value="ALDEHYDE DEHYDROGENASE-RELATED"/>
    <property type="match status" value="1"/>
</dbReference>
<proteinExistence type="inferred from homology"/>
<dbReference type="Gene3D" id="3.40.605.10">
    <property type="entry name" value="Aldehyde Dehydrogenase, Chain A, domain 1"/>
    <property type="match status" value="1"/>
</dbReference>
<dbReference type="RefSeq" id="WP_379584390.1">
    <property type="nucleotide sequence ID" value="NZ_JBHSQW010000018.1"/>
</dbReference>
<accession>A0ABW1J1M2</accession>
<evidence type="ECO:0000256" key="6">
    <source>
        <dbReference type="RuleBase" id="RU003345"/>
    </source>
</evidence>
<protein>
    <recommendedName>
        <fullName evidence="3">aldehyde dehydrogenase (NAD(+))</fullName>
        <ecNumber evidence="3">1.2.1.3</ecNumber>
    </recommendedName>
</protein>
<evidence type="ECO:0000313" key="9">
    <source>
        <dbReference type="Proteomes" id="UP001596302"/>
    </source>
</evidence>
<evidence type="ECO:0000256" key="3">
    <source>
        <dbReference type="ARBA" id="ARBA00024226"/>
    </source>
</evidence>
<dbReference type="PROSITE" id="PS00070">
    <property type="entry name" value="ALDEHYDE_DEHYDR_CYS"/>
    <property type="match status" value="1"/>
</dbReference>
<evidence type="ECO:0000256" key="5">
    <source>
        <dbReference type="PROSITE-ProRule" id="PRU10007"/>
    </source>
</evidence>
<dbReference type="Proteomes" id="UP001596302">
    <property type="component" value="Unassembled WGS sequence"/>
</dbReference>
<dbReference type="InterPro" id="IPR016161">
    <property type="entry name" value="Ald_DH/histidinol_DH"/>
</dbReference>
<dbReference type="InterPro" id="IPR016163">
    <property type="entry name" value="Ald_DH_C"/>
</dbReference>
<organism evidence="8 9">
    <name type="scientific">Pseudonocardia hispaniensis</name>
    <dbReference type="NCBI Taxonomy" id="904933"/>
    <lineage>
        <taxon>Bacteria</taxon>
        <taxon>Bacillati</taxon>
        <taxon>Actinomycetota</taxon>
        <taxon>Actinomycetes</taxon>
        <taxon>Pseudonocardiales</taxon>
        <taxon>Pseudonocardiaceae</taxon>
        <taxon>Pseudonocardia</taxon>
    </lineage>
</organism>
<dbReference type="InterPro" id="IPR029510">
    <property type="entry name" value="Ald_DH_CS_GLU"/>
</dbReference>
<gene>
    <name evidence="8" type="ORF">ACFQE5_09060</name>
</gene>
<dbReference type="PANTHER" id="PTHR42804">
    <property type="entry name" value="ALDEHYDE DEHYDROGENASE"/>
    <property type="match status" value="1"/>
</dbReference>
<evidence type="ECO:0000256" key="2">
    <source>
        <dbReference type="ARBA" id="ARBA00023002"/>
    </source>
</evidence>
<dbReference type="Pfam" id="PF00171">
    <property type="entry name" value="Aldedh"/>
    <property type="match status" value="1"/>
</dbReference>
<dbReference type="InterPro" id="IPR015590">
    <property type="entry name" value="Aldehyde_DH_dom"/>
</dbReference>
<reference evidence="9" key="1">
    <citation type="journal article" date="2019" name="Int. J. Syst. Evol. Microbiol.">
        <title>The Global Catalogue of Microorganisms (GCM) 10K type strain sequencing project: providing services to taxonomists for standard genome sequencing and annotation.</title>
        <authorList>
            <consortium name="The Broad Institute Genomics Platform"/>
            <consortium name="The Broad Institute Genome Sequencing Center for Infectious Disease"/>
            <person name="Wu L."/>
            <person name="Ma J."/>
        </authorList>
    </citation>
    <scope>NUCLEOTIDE SEQUENCE [LARGE SCALE GENOMIC DNA]</scope>
    <source>
        <strain evidence="9">CCM 8391</strain>
    </source>
</reference>
<evidence type="ECO:0000256" key="4">
    <source>
        <dbReference type="ARBA" id="ARBA00049194"/>
    </source>
</evidence>
<feature type="active site" evidence="5">
    <location>
        <position position="250"/>
    </location>
</feature>
<dbReference type="EC" id="1.2.1.3" evidence="3"/>
<feature type="domain" description="Aldehyde dehydrogenase" evidence="7">
    <location>
        <begin position="18"/>
        <end position="477"/>
    </location>
</feature>
<comment type="caution">
    <text evidence="8">The sequence shown here is derived from an EMBL/GenBank/DDBJ whole genome shotgun (WGS) entry which is preliminary data.</text>
</comment>
<dbReference type="InterPro" id="IPR016160">
    <property type="entry name" value="Ald_DH_CS_CYS"/>
</dbReference>
<dbReference type="Gene3D" id="3.40.309.10">
    <property type="entry name" value="Aldehyde Dehydrogenase, Chain A, domain 2"/>
    <property type="match status" value="1"/>
</dbReference>
<dbReference type="InterPro" id="IPR016162">
    <property type="entry name" value="Ald_DH_N"/>
</dbReference>
<name>A0ABW1J1M2_9PSEU</name>
<evidence type="ECO:0000259" key="7">
    <source>
        <dbReference type="Pfam" id="PF00171"/>
    </source>
</evidence>
<evidence type="ECO:0000313" key="8">
    <source>
        <dbReference type="EMBL" id="MFC5994357.1"/>
    </source>
</evidence>
<dbReference type="EMBL" id="JBHSQW010000018">
    <property type="protein sequence ID" value="MFC5994357.1"/>
    <property type="molecule type" value="Genomic_DNA"/>
</dbReference>
<sequence>MSGIDVPDTSGLYLDGMWRPASGDDRIAVRNPATEQVIAEIPVATAADVDAACRAAATALPGWAAVPPAERARVCRAISEALAGRAAELGDLVAADLGMPRTLARNVQIGLGVADFANLADTAERHVFEHTVGNSVVREVPVGVVGAITPWNFPLHQIAAKVGGALAAGATVVLKPSEVTPLVAFALAGIIAELDLPAGVFNMVTGDGPGVGEALVRHPAVDMVSFTGSTRAGARVAALAGERVRPVALELGGKSPVVLLDDLDDATFETALRRGMAGAFLNSGQACNAFTRVVVPAGRLARAEEVLADAAAGFPPGDPFDPATRLGPLVSAVQRDRVRDHIEQGIAQGARLVCGGPKAPEGLDTGYFVRPTVFSDVTRDMRIAREEIFGPVLVLQAYRDVADAVAIANDTAYGLAAGVWGQDPQRAESVAWRIRAGQVDLNGARYNPLAPFGGFGDSGHGREFGRWGLAEFLTTRSLQR</sequence>
<dbReference type="CDD" id="cd07138">
    <property type="entry name" value="ALDH_CddD_SSP0762"/>
    <property type="match status" value="1"/>
</dbReference>
<comment type="similarity">
    <text evidence="1 6">Belongs to the aldehyde dehydrogenase family.</text>
</comment>
<dbReference type="SUPFAM" id="SSF53720">
    <property type="entry name" value="ALDH-like"/>
    <property type="match status" value="1"/>
</dbReference>